<evidence type="ECO:0000256" key="10">
    <source>
        <dbReference type="ARBA" id="ARBA00023065"/>
    </source>
</evidence>
<dbReference type="PANTHER" id="PTHR30540">
    <property type="entry name" value="OSMOTIC STRESS POTASSIUM TRANSPORTER"/>
    <property type="match status" value="1"/>
</dbReference>
<comment type="subcellular location">
    <subcellularLocation>
        <location evidence="12">Cell membrane</location>
        <topology evidence="12">Multi-pass membrane protein</topology>
    </subcellularLocation>
    <subcellularLocation>
        <location evidence="1">Membrane</location>
        <topology evidence="1">Multi-pass membrane protein</topology>
    </subcellularLocation>
</comment>
<reference evidence="15" key="1">
    <citation type="submission" date="2021-01" db="EMBL/GenBank/DDBJ databases">
        <title>Whole genome shotgun sequence of Actinoplanes rishiriensis NBRC 108556.</title>
        <authorList>
            <person name="Komaki H."/>
            <person name="Tamura T."/>
        </authorList>
    </citation>
    <scope>NUCLEOTIDE SEQUENCE</scope>
    <source>
        <strain evidence="15">NBRC 108556</strain>
    </source>
</reference>
<feature type="transmembrane region" description="Helical" evidence="12">
    <location>
        <begin position="370"/>
        <end position="390"/>
    </location>
</feature>
<feature type="transmembrane region" description="Helical" evidence="12">
    <location>
        <begin position="402"/>
        <end position="423"/>
    </location>
</feature>
<keyword evidence="16" id="KW-1185">Reference proteome</keyword>
<keyword evidence="7 12" id="KW-0769">Symport</keyword>
<accession>A0A919JW09</accession>
<feature type="domain" description="K+ potassium transporter integral membrane" evidence="13">
    <location>
        <begin position="15"/>
        <end position="470"/>
    </location>
</feature>
<keyword evidence="5 12" id="KW-0633">Potassium transport</keyword>
<comment type="function">
    <text evidence="12">Transport of potassium into the cell. Likely operates as a K(+):H(+) symporter.</text>
</comment>
<feature type="transmembrane region" description="Helical" evidence="12">
    <location>
        <begin position="146"/>
        <end position="164"/>
    </location>
</feature>
<dbReference type="InterPro" id="IPR053952">
    <property type="entry name" value="K_trans_C"/>
</dbReference>
<dbReference type="GO" id="GO:0015293">
    <property type="term" value="F:symporter activity"/>
    <property type="evidence" value="ECO:0007669"/>
    <property type="project" value="UniProtKB-UniRule"/>
</dbReference>
<organism evidence="15 16">
    <name type="scientific">Paractinoplanes rishiriensis</name>
    <dbReference type="NCBI Taxonomy" id="1050105"/>
    <lineage>
        <taxon>Bacteria</taxon>
        <taxon>Bacillati</taxon>
        <taxon>Actinomycetota</taxon>
        <taxon>Actinomycetes</taxon>
        <taxon>Micromonosporales</taxon>
        <taxon>Micromonosporaceae</taxon>
        <taxon>Paractinoplanes</taxon>
    </lineage>
</organism>
<dbReference type="AlphaFoldDB" id="A0A919JW09"/>
<evidence type="ECO:0000256" key="4">
    <source>
        <dbReference type="ARBA" id="ARBA00022475"/>
    </source>
</evidence>
<keyword evidence="9 12" id="KW-1133">Transmembrane helix</keyword>
<evidence type="ECO:0000256" key="9">
    <source>
        <dbReference type="ARBA" id="ARBA00022989"/>
    </source>
</evidence>
<evidence type="ECO:0000313" key="15">
    <source>
        <dbReference type="EMBL" id="GIE96241.1"/>
    </source>
</evidence>
<feature type="transmembrane region" description="Helical" evidence="12">
    <location>
        <begin position="12"/>
        <end position="33"/>
    </location>
</feature>
<keyword evidence="4 12" id="KW-1003">Cell membrane</keyword>
<sequence>MGHGGTAGKVRLAVVIGAIGVVFGDIGTSPIYTLQILFNPEDPHPVPVSTANVYGVVSLIFWSVMIIVTVTYILLAMRADNDGEGGIMALITLLRHTERRRSRKSALFLAGLGIFGAALFFGDSMITPAISVLSAVEGIEVVQPSLEQLVVPVTAVIIVALFLVQKHGTSAVGRLFGPIMIAWFLTIGSLGAIGIGTHAGILKALSPTYAITFLIGNFHIAFFALAAIVLAVTGAEALYADMGHFGRKAIARGWLFLALPACVLSYLGQGALILDDPANIRSPFFLLVPEWARLPLVILATAATVIASQAVITGAYSVAAQAAQLGYLPRLRVQHTSESTIGQIYVPWINWLLMVSVLTLVFAFRSSAALAYAFGMAVTGTITITTLLFLYVAHLKWKPPTWVLFSGGAVLLVVDLLFVAANLTKLVHGAWLPLLIALTAFTVMTTWQRGRKIVTAERREREGSLRDFIDRLRENPSATLRVPGTAVFLNRGKETAPLAMRANVEHNHVRHEQVLIIAIKTEPVPRVPDGERITHDDLGYADDGITHVTVRVGYMETPSLPDVLQELHLDHLDHASYFLSKIELRRGPDPTMAVWRKRLFIATSYITADAAEHFGLPRERTVIMGSHIEV</sequence>
<dbReference type="GO" id="GO:0005886">
    <property type="term" value="C:plasma membrane"/>
    <property type="evidence" value="ECO:0007669"/>
    <property type="project" value="UniProtKB-SubCell"/>
</dbReference>
<dbReference type="Pfam" id="PF22776">
    <property type="entry name" value="K_trans_C"/>
    <property type="match status" value="1"/>
</dbReference>
<evidence type="ECO:0000256" key="2">
    <source>
        <dbReference type="ARBA" id="ARBA00007019"/>
    </source>
</evidence>
<keyword evidence="11 12" id="KW-0472">Membrane</keyword>
<proteinExistence type="inferred from homology"/>
<keyword evidence="3 12" id="KW-0813">Transport</keyword>
<evidence type="ECO:0000259" key="14">
    <source>
        <dbReference type="Pfam" id="PF22776"/>
    </source>
</evidence>
<dbReference type="InterPro" id="IPR003855">
    <property type="entry name" value="K+_transporter"/>
</dbReference>
<feature type="transmembrane region" description="Helical" evidence="12">
    <location>
        <begin position="176"/>
        <end position="197"/>
    </location>
</feature>
<dbReference type="PANTHER" id="PTHR30540:SF79">
    <property type="entry name" value="LOW AFFINITY POTASSIUM TRANSPORT SYSTEM PROTEIN KUP"/>
    <property type="match status" value="1"/>
</dbReference>
<dbReference type="InterPro" id="IPR053951">
    <property type="entry name" value="K_trans_N"/>
</dbReference>
<evidence type="ECO:0000313" key="16">
    <source>
        <dbReference type="Proteomes" id="UP000636960"/>
    </source>
</evidence>
<evidence type="ECO:0000256" key="12">
    <source>
        <dbReference type="HAMAP-Rule" id="MF_01522"/>
    </source>
</evidence>
<dbReference type="RefSeq" id="WP_203782507.1">
    <property type="nucleotide sequence ID" value="NZ_BOMV01000040.1"/>
</dbReference>
<evidence type="ECO:0000256" key="6">
    <source>
        <dbReference type="ARBA" id="ARBA00022692"/>
    </source>
</evidence>
<dbReference type="GO" id="GO:0015079">
    <property type="term" value="F:potassium ion transmembrane transporter activity"/>
    <property type="evidence" value="ECO:0007669"/>
    <property type="project" value="UniProtKB-UniRule"/>
</dbReference>
<protein>
    <recommendedName>
        <fullName evidence="12">Probable potassium transport system protein Kup</fullName>
    </recommendedName>
</protein>
<evidence type="ECO:0000256" key="5">
    <source>
        <dbReference type="ARBA" id="ARBA00022538"/>
    </source>
</evidence>
<dbReference type="HAMAP" id="MF_01522">
    <property type="entry name" value="Kup"/>
    <property type="match status" value="1"/>
</dbReference>
<evidence type="ECO:0000256" key="3">
    <source>
        <dbReference type="ARBA" id="ARBA00022448"/>
    </source>
</evidence>
<dbReference type="EMBL" id="BOMV01000040">
    <property type="protein sequence ID" value="GIE96241.1"/>
    <property type="molecule type" value="Genomic_DNA"/>
</dbReference>
<evidence type="ECO:0000256" key="1">
    <source>
        <dbReference type="ARBA" id="ARBA00004141"/>
    </source>
</evidence>
<feature type="transmembrane region" description="Helical" evidence="12">
    <location>
        <begin position="294"/>
        <end position="323"/>
    </location>
</feature>
<comment type="catalytic activity">
    <reaction evidence="12">
        <text>K(+)(in) + H(+)(in) = K(+)(out) + H(+)(out)</text>
        <dbReference type="Rhea" id="RHEA:28490"/>
        <dbReference type="ChEBI" id="CHEBI:15378"/>
        <dbReference type="ChEBI" id="CHEBI:29103"/>
    </reaction>
</comment>
<evidence type="ECO:0000259" key="13">
    <source>
        <dbReference type="Pfam" id="PF02705"/>
    </source>
</evidence>
<feature type="transmembrane region" description="Helical" evidence="12">
    <location>
        <begin position="53"/>
        <end position="75"/>
    </location>
</feature>
<feature type="transmembrane region" description="Helical" evidence="12">
    <location>
        <begin position="209"/>
        <end position="232"/>
    </location>
</feature>
<feature type="transmembrane region" description="Helical" evidence="12">
    <location>
        <begin position="253"/>
        <end position="274"/>
    </location>
</feature>
<dbReference type="Pfam" id="PF02705">
    <property type="entry name" value="K_trans"/>
    <property type="match status" value="1"/>
</dbReference>
<feature type="domain" description="K+ potassium transporter C-terminal" evidence="14">
    <location>
        <begin position="483"/>
        <end position="629"/>
    </location>
</feature>
<keyword evidence="8 12" id="KW-0630">Potassium</keyword>
<dbReference type="Proteomes" id="UP000636960">
    <property type="component" value="Unassembled WGS sequence"/>
</dbReference>
<evidence type="ECO:0000256" key="8">
    <source>
        <dbReference type="ARBA" id="ARBA00022958"/>
    </source>
</evidence>
<feature type="transmembrane region" description="Helical" evidence="12">
    <location>
        <begin position="429"/>
        <end position="447"/>
    </location>
</feature>
<evidence type="ECO:0000256" key="7">
    <source>
        <dbReference type="ARBA" id="ARBA00022847"/>
    </source>
</evidence>
<keyword evidence="6 12" id="KW-0812">Transmembrane</keyword>
<feature type="transmembrane region" description="Helical" evidence="12">
    <location>
        <begin position="105"/>
        <end position="126"/>
    </location>
</feature>
<feature type="transmembrane region" description="Helical" evidence="12">
    <location>
        <begin position="344"/>
        <end position="364"/>
    </location>
</feature>
<keyword evidence="10 12" id="KW-0406">Ion transport</keyword>
<comment type="similarity">
    <text evidence="2 12">Belongs to the HAK/KUP transporter (TC 2.A.72) family.</text>
</comment>
<comment type="caution">
    <text evidence="15">The sequence shown here is derived from an EMBL/GenBank/DDBJ whole genome shotgun (WGS) entry which is preliminary data.</text>
</comment>
<gene>
    <name evidence="12 15" type="primary">kup</name>
    <name evidence="15" type="ORF">Ari01nite_37060</name>
</gene>
<evidence type="ECO:0000256" key="11">
    <source>
        <dbReference type="ARBA" id="ARBA00023136"/>
    </source>
</evidence>
<dbReference type="InterPro" id="IPR023051">
    <property type="entry name" value="Kup"/>
</dbReference>
<name>A0A919JW09_9ACTN</name>